<evidence type="ECO:0000256" key="4">
    <source>
        <dbReference type="ARBA" id="ARBA00022807"/>
    </source>
</evidence>
<evidence type="ECO:0000259" key="6">
    <source>
        <dbReference type="PROSITE" id="PS51935"/>
    </source>
</evidence>
<keyword evidence="8" id="KW-1185">Reference proteome</keyword>
<dbReference type="Gene3D" id="1.10.530.10">
    <property type="match status" value="1"/>
</dbReference>
<feature type="signal peptide" evidence="5">
    <location>
        <begin position="1"/>
        <end position="24"/>
    </location>
</feature>
<dbReference type="PANTHER" id="PTHR47359:SF3">
    <property type="entry name" value="NLP_P60 DOMAIN-CONTAINING PROTEIN-RELATED"/>
    <property type="match status" value="1"/>
</dbReference>
<name>A0A5S4FV39_9ACTN</name>
<protein>
    <recommendedName>
        <fullName evidence="6">NlpC/P60 domain-containing protein</fullName>
    </recommendedName>
</protein>
<dbReference type="PROSITE" id="PS51935">
    <property type="entry name" value="NLPC_P60"/>
    <property type="match status" value="1"/>
</dbReference>
<evidence type="ECO:0000256" key="5">
    <source>
        <dbReference type="SAM" id="SignalP"/>
    </source>
</evidence>
<feature type="non-terminal residue" evidence="7">
    <location>
        <position position="272"/>
    </location>
</feature>
<proteinExistence type="inferred from homology"/>
<dbReference type="CDD" id="cd13399">
    <property type="entry name" value="Slt35-like"/>
    <property type="match status" value="1"/>
</dbReference>
<dbReference type="InterPro" id="IPR038765">
    <property type="entry name" value="Papain-like_cys_pep_sf"/>
</dbReference>
<evidence type="ECO:0000313" key="7">
    <source>
        <dbReference type="EMBL" id="TMR24493.1"/>
    </source>
</evidence>
<dbReference type="OrthoDB" id="5244330at2"/>
<dbReference type="Gene3D" id="3.90.1720.10">
    <property type="entry name" value="endopeptidase domain like (from Nostoc punctiforme)"/>
    <property type="match status" value="1"/>
</dbReference>
<dbReference type="Pfam" id="PF13406">
    <property type="entry name" value="SLT_2"/>
    <property type="match status" value="1"/>
</dbReference>
<dbReference type="InterPro" id="IPR023346">
    <property type="entry name" value="Lysozyme-like_dom_sf"/>
</dbReference>
<keyword evidence="4" id="KW-0788">Thiol protease</keyword>
<dbReference type="SUPFAM" id="SSF53955">
    <property type="entry name" value="Lysozyme-like"/>
    <property type="match status" value="1"/>
</dbReference>
<comment type="similarity">
    <text evidence="1">Belongs to the peptidase C40 family.</text>
</comment>
<dbReference type="InterPro" id="IPR000064">
    <property type="entry name" value="NLP_P60_dom"/>
</dbReference>
<dbReference type="GO" id="GO:0006508">
    <property type="term" value="P:proteolysis"/>
    <property type="evidence" value="ECO:0007669"/>
    <property type="project" value="UniProtKB-KW"/>
</dbReference>
<organism evidence="7 8">
    <name type="scientific">Actinomadura geliboluensis</name>
    <dbReference type="NCBI Taxonomy" id="882440"/>
    <lineage>
        <taxon>Bacteria</taxon>
        <taxon>Bacillati</taxon>
        <taxon>Actinomycetota</taxon>
        <taxon>Actinomycetes</taxon>
        <taxon>Streptosporangiales</taxon>
        <taxon>Thermomonosporaceae</taxon>
        <taxon>Actinomadura</taxon>
    </lineage>
</organism>
<accession>A0A5S4FV39</accession>
<dbReference type="RefSeq" id="WP_138642241.1">
    <property type="nucleotide sequence ID" value="NZ_VCKZ01000654.1"/>
</dbReference>
<dbReference type="EMBL" id="VCKZ01000654">
    <property type="protein sequence ID" value="TMR24493.1"/>
    <property type="molecule type" value="Genomic_DNA"/>
</dbReference>
<evidence type="ECO:0000256" key="2">
    <source>
        <dbReference type="ARBA" id="ARBA00022670"/>
    </source>
</evidence>
<keyword evidence="3" id="KW-0378">Hydrolase</keyword>
<dbReference type="SUPFAM" id="SSF54001">
    <property type="entry name" value="Cysteine proteinases"/>
    <property type="match status" value="1"/>
</dbReference>
<dbReference type="Pfam" id="PF00877">
    <property type="entry name" value="NLPC_P60"/>
    <property type="match status" value="1"/>
</dbReference>
<dbReference type="AlphaFoldDB" id="A0A5S4FV39"/>
<keyword evidence="2" id="KW-0645">Protease</keyword>
<dbReference type="GO" id="GO:0008234">
    <property type="term" value="F:cysteine-type peptidase activity"/>
    <property type="evidence" value="ECO:0007669"/>
    <property type="project" value="UniProtKB-KW"/>
</dbReference>
<keyword evidence="5" id="KW-0732">Signal</keyword>
<dbReference type="Proteomes" id="UP000305238">
    <property type="component" value="Unassembled WGS sequence"/>
</dbReference>
<dbReference type="Gene3D" id="1.10.8.350">
    <property type="entry name" value="Bacterial muramidase"/>
    <property type="match status" value="1"/>
</dbReference>
<evidence type="ECO:0000256" key="1">
    <source>
        <dbReference type="ARBA" id="ARBA00007074"/>
    </source>
</evidence>
<dbReference type="InterPro" id="IPR031304">
    <property type="entry name" value="SLT_2"/>
</dbReference>
<dbReference type="InterPro" id="IPR051794">
    <property type="entry name" value="PG_Endopeptidase_C40"/>
</dbReference>
<evidence type="ECO:0000313" key="8">
    <source>
        <dbReference type="Proteomes" id="UP000305238"/>
    </source>
</evidence>
<reference evidence="7 8" key="1">
    <citation type="submission" date="2019-05" db="EMBL/GenBank/DDBJ databases">
        <title>Draft genome sequence of Actinomadura geliboluensis A8036.</title>
        <authorList>
            <person name="Saricaoglu S."/>
            <person name="Isik K."/>
        </authorList>
    </citation>
    <scope>NUCLEOTIDE SEQUENCE [LARGE SCALE GENOMIC DNA]</scope>
    <source>
        <strain evidence="7 8">A8036</strain>
    </source>
</reference>
<evidence type="ECO:0000256" key="3">
    <source>
        <dbReference type="ARBA" id="ARBA00022801"/>
    </source>
</evidence>
<comment type="caution">
    <text evidence="7">The sequence shown here is derived from an EMBL/GenBank/DDBJ whole genome shotgun (WGS) entry which is preliminary data.</text>
</comment>
<feature type="domain" description="NlpC/P60" evidence="6">
    <location>
        <begin position="181"/>
        <end position="272"/>
    </location>
</feature>
<sequence>MKAAIVTAACGAVLALPLGLLALAADRNPAAGAASELAGAPTAEAKRDIPPAYLRWYLDAAHTCPGLPWNVLAAIGKTESDHGRSTAPGVHTGENHAGAGGPMQFLAATWTAYGVDADHDGRKDRYNPADAIHGAAHYLCANHAGKGGAHLRRAIWHYNHSDTYVRNVLAQAARYATPTTSRRGATAVRAALRWLGTPYSWGGGGPTGPTYGFAQGTGIKGFDCSGLTQYAWAQAGIRLPRVAADQYNTGTHIPRTQLQPGDLLFFATNPNA</sequence>
<gene>
    <name evidence="7" type="ORF">ETD96_43090</name>
</gene>
<feature type="chain" id="PRO_5024410240" description="NlpC/P60 domain-containing protein" evidence="5">
    <location>
        <begin position="25"/>
        <end position="272"/>
    </location>
</feature>
<dbReference type="PANTHER" id="PTHR47359">
    <property type="entry name" value="PEPTIDOGLYCAN DL-ENDOPEPTIDASE CWLO"/>
    <property type="match status" value="1"/>
</dbReference>